<keyword evidence="1" id="KW-0732">Signal</keyword>
<evidence type="ECO:0000313" key="2">
    <source>
        <dbReference type="EMBL" id="CBI35442.3"/>
    </source>
</evidence>
<dbReference type="Proteomes" id="UP000009183">
    <property type="component" value="Chromosome 3"/>
</dbReference>
<dbReference type="AlphaFoldDB" id="D7TY67"/>
<reference evidence="3" key="1">
    <citation type="journal article" date="2007" name="Nature">
        <title>The grapevine genome sequence suggests ancestral hexaploidization in major angiosperm phyla.</title>
        <authorList>
            <consortium name="The French-Italian Public Consortium for Grapevine Genome Characterization."/>
            <person name="Jaillon O."/>
            <person name="Aury J.-M."/>
            <person name="Noel B."/>
            <person name="Policriti A."/>
            <person name="Clepet C."/>
            <person name="Casagrande A."/>
            <person name="Choisne N."/>
            <person name="Aubourg S."/>
            <person name="Vitulo N."/>
            <person name="Jubin C."/>
            <person name="Vezzi A."/>
            <person name="Legeai F."/>
            <person name="Hugueney P."/>
            <person name="Dasilva C."/>
            <person name="Horner D."/>
            <person name="Mica E."/>
            <person name="Jublot D."/>
            <person name="Poulain J."/>
            <person name="Bruyere C."/>
            <person name="Billault A."/>
            <person name="Segurens B."/>
            <person name="Gouyvenoux M."/>
            <person name="Ugarte E."/>
            <person name="Cattonaro F."/>
            <person name="Anthouard V."/>
            <person name="Vico V."/>
            <person name="Del Fabbro C."/>
            <person name="Alaux M."/>
            <person name="Di Gaspero G."/>
            <person name="Dumas V."/>
            <person name="Felice N."/>
            <person name="Paillard S."/>
            <person name="Juman I."/>
            <person name="Moroldo M."/>
            <person name="Scalabrin S."/>
            <person name="Canaguier A."/>
            <person name="Le Clainche I."/>
            <person name="Malacrida G."/>
            <person name="Durand E."/>
            <person name="Pesole G."/>
            <person name="Laucou V."/>
            <person name="Chatelet P."/>
            <person name="Merdinoglu D."/>
            <person name="Delledonne M."/>
            <person name="Pezzotti M."/>
            <person name="Lecharny A."/>
            <person name="Scarpelli C."/>
            <person name="Artiguenave F."/>
            <person name="Pe M.E."/>
            <person name="Valle G."/>
            <person name="Morgante M."/>
            <person name="Caboche M."/>
            <person name="Adam-Blondon A.-F."/>
            <person name="Weissenbach J."/>
            <person name="Quetier F."/>
            <person name="Wincker P."/>
        </authorList>
    </citation>
    <scope>NUCLEOTIDE SEQUENCE [LARGE SCALE GENOMIC DNA]</scope>
    <source>
        <strain evidence="3">cv. Pinot noir / PN40024</strain>
    </source>
</reference>
<name>D7TY67_VITVI</name>
<evidence type="ECO:0000313" key="3">
    <source>
        <dbReference type="Proteomes" id="UP000009183"/>
    </source>
</evidence>
<gene>
    <name evidence="2" type="ordered locus">VIT_03s0097g00540</name>
</gene>
<evidence type="ECO:0000256" key="1">
    <source>
        <dbReference type="SAM" id="SignalP"/>
    </source>
</evidence>
<organism evidence="2 3">
    <name type="scientific">Vitis vinifera</name>
    <name type="common">Grape</name>
    <dbReference type="NCBI Taxonomy" id="29760"/>
    <lineage>
        <taxon>Eukaryota</taxon>
        <taxon>Viridiplantae</taxon>
        <taxon>Streptophyta</taxon>
        <taxon>Embryophyta</taxon>
        <taxon>Tracheophyta</taxon>
        <taxon>Spermatophyta</taxon>
        <taxon>Magnoliopsida</taxon>
        <taxon>eudicotyledons</taxon>
        <taxon>Gunneridae</taxon>
        <taxon>Pentapetalae</taxon>
        <taxon>rosids</taxon>
        <taxon>Vitales</taxon>
        <taxon>Vitaceae</taxon>
        <taxon>Viteae</taxon>
        <taxon>Vitis</taxon>
    </lineage>
</organism>
<sequence length="39" mass="5098">MYWHSLAFILLFRLCLLPHKNRFMKWYQKYPLDKRLYTY</sequence>
<dbReference type="EMBL" id="FN596261">
    <property type="protein sequence ID" value="CBI35442.3"/>
    <property type="molecule type" value="Genomic_DNA"/>
</dbReference>
<feature type="signal peptide" evidence="1">
    <location>
        <begin position="1"/>
        <end position="18"/>
    </location>
</feature>
<protein>
    <submittedName>
        <fullName evidence="2">Uncharacterized protein</fullName>
    </submittedName>
</protein>
<dbReference type="HOGENOM" id="CLU_3321052_0_0_1"/>
<proteinExistence type="predicted"/>
<dbReference type="PaxDb" id="29760-VIT_03s0097g00540.t01"/>
<accession>D7TY67</accession>
<feature type="chain" id="PRO_5003106518" evidence="1">
    <location>
        <begin position="19"/>
        <end position="39"/>
    </location>
</feature>
<keyword evidence="3" id="KW-1185">Reference proteome</keyword>
<dbReference type="InParanoid" id="D7TY67"/>